<dbReference type="Gene3D" id="4.10.60.10">
    <property type="entry name" value="Zinc finger, CCHC-type"/>
    <property type="match status" value="1"/>
</dbReference>
<dbReference type="Gene3D" id="3.30.420.10">
    <property type="entry name" value="Ribonuclease H-like superfamily/Ribonuclease H"/>
    <property type="match status" value="2"/>
</dbReference>
<evidence type="ECO:0000256" key="2">
    <source>
        <dbReference type="ARBA" id="ARBA00022723"/>
    </source>
</evidence>
<dbReference type="PROSITE" id="PS50994">
    <property type="entry name" value="INTEGRASE"/>
    <property type="match status" value="2"/>
</dbReference>
<evidence type="ECO:0000259" key="14">
    <source>
        <dbReference type="PROSITE" id="PS50158"/>
    </source>
</evidence>
<keyword evidence="12" id="KW-0862">Zinc</keyword>
<dbReference type="FunFam" id="3.30.70.270:FF:000026">
    <property type="entry name" value="Transposon Ty3-G Gag-Pol polyprotein"/>
    <property type="match status" value="1"/>
</dbReference>
<dbReference type="CDD" id="cd09274">
    <property type="entry name" value="RNase_HI_RT_Ty3"/>
    <property type="match status" value="1"/>
</dbReference>
<keyword evidence="1" id="KW-0645">Protease</keyword>
<dbReference type="FunFam" id="3.30.70.270:FF:000003">
    <property type="entry name" value="Transposon Ty3-G Gag-Pol polyprotein"/>
    <property type="match status" value="1"/>
</dbReference>
<dbReference type="PROSITE" id="PS50158">
    <property type="entry name" value="ZF_CCHC"/>
    <property type="match status" value="3"/>
</dbReference>
<dbReference type="GO" id="GO:0015074">
    <property type="term" value="P:DNA integration"/>
    <property type="evidence" value="ECO:0007669"/>
    <property type="project" value="UniProtKB-KW"/>
</dbReference>
<accession>A0A6L2M6F9</accession>
<gene>
    <name evidence="16" type="ORF">Tci_041526</name>
</gene>
<dbReference type="CDD" id="cd00303">
    <property type="entry name" value="retropepsin_like"/>
    <property type="match status" value="2"/>
</dbReference>
<evidence type="ECO:0000256" key="6">
    <source>
        <dbReference type="ARBA" id="ARBA00022908"/>
    </source>
</evidence>
<keyword evidence="3" id="KW-0064">Aspartyl protease</keyword>
<dbReference type="Gene3D" id="3.10.10.10">
    <property type="entry name" value="HIV Type 1 Reverse Transcriptase, subunit A, domain 1"/>
    <property type="match status" value="1"/>
</dbReference>
<keyword evidence="12" id="KW-0863">Zinc-finger</keyword>
<proteinExistence type="predicted"/>
<dbReference type="InterPro" id="IPR056924">
    <property type="entry name" value="SH3_Tf2-1"/>
</dbReference>
<evidence type="ECO:0000256" key="13">
    <source>
        <dbReference type="SAM" id="MobiDB-lite"/>
    </source>
</evidence>
<evidence type="ECO:0000256" key="12">
    <source>
        <dbReference type="PROSITE-ProRule" id="PRU00047"/>
    </source>
</evidence>
<feature type="compositionally biased region" description="Low complexity" evidence="13">
    <location>
        <begin position="1121"/>
        <end position="1152"/>
    </location>
</feature>
<dbReference type="InterPro" id="IPR001584">
    <property type="entry name" value="Integrase_cat-core"/>
</dbReference>
<keyword evidence="4" id="KW-0378">Hydrolase</keyword>
<dbReference type="Pfam" id="PF08284">
    <property type="entry name" value="RVP_2"/>
    <property type="match status" value="2"/>
</dbReference>
<dbReference type="Gene3D" id="3.30.70.270">
    <property type="match status" value="3"/>
</dbReference>
<dbReference type="InterPro" id="IPR041577">
    <property type="entry name" value="RT_RNaseH_2"/>
</dbReference>
<dbReference type="PANTHER" id="PTHR37984">
    <property type="entry name" value="PROTEIN CBG26694"/>
    <property type="match status" value="1"/>
</dbReference>
<dbReference type="InterPro" id="IPR036875">
    <property type="entry name" value="Znf_CCHC_sf"/>
</dbReference>
<keyword evidence="2" id="KW-0479">Metal-binding</keyword>
<dbReference type="InterPro" id="IPR043502">
    <property type="entry name" value="DNA/RNA_pol_sf"/>
</dbReference>
<dbReference type="InterPro" id="IPR000477">
    <property type="entry name" value="RT_dom"/>
</dbReference>
<evidence type="ECO:0000256" key="10">
    <source>
        <dbReference type="ARBA" id="ARBA00023172"/>
    </source>
</evidence>
<comment type="caution">
    <text evidence="16">The sequence shown here is derived from an EMBL/GenBank/DDBJ whole genome shotgun (WGS) entry which is preliminary data.</text>
</comment>
<dbReference type="Pfam" id="PF17919">
    <property type="entry name" value="RT_RNaseH_2"/>
    <property type="match status" value="2"/>
</dbReference>
<evidence type="ECO:0000256" key="3">
    <source>
        <dbReference type="ARBA" id="ARBA00022750"/>
    </source>
</evidence>
<dbReference type="GO" id="GO:0006508">
    <property type="term" value="P:proteolysis"/>
    <property type="evidence" value="ECO:0007669"/>
    <property type="project" value="UniProtKB-KW"/>
</dbReference>
<dbReference type="SUPFAM" id="SSF53098">
    <property type="entry name" value="Ribonuclease H-like"/>
    <property type="match status" value="2"/>
</dbReference>
<evidence type="ECO:0000256" key="1">
    <source>
        <dbReference type="ARBA" id="ARBA00022670"/>
    </source>
</evidence>
<keyword evidence="5" id="KW-0460">Magnesium</keyword>
<sequence>MDNQEDASKQGEITKLDANKDVTLETVDVVVAMDVIVQGRLPKSQAKVYHLDLEHAEKVLSMEDADEAESAEVKEVIQVVNAAKLMTEVVTTATTPITDAQVFKTSAPRRRRGVIIQDPEEIATTLVIMHIEDKSKDKGKGILRKEKQDNTVIRYQALKRKPITEAQARKNIMVYLKNMAGFKMDFFRGMTYNEIRPIFEKHYSLNQAFLERVEEEVTSQEEEGSKRKDDTTPLALKVLVVNYQIYYENNKPYYNIIRADGTHQLFLSFITLSKNFDREDLEMLWKLVQERFQSSEPKNFLDDFLLNTLKTMFEKPNVKASIWRDQRGTYGLAKFKSWKLFESCRVHILTLTTTQMILLVEKKYPFTRFTLEQMLNNYKVVSVVQIVNAASIVVNIVSNHVLNKHELKIYLSPRMVKPEKVKVDAYIRGLTDNILGDVISSKPNDLNEAVYMAHKLMEQKSQARDARILEGKKQKWVSLQGRNSSGKGNQRDNSHHTLQISQNKGNARAMVIAPTYGKLPLCERCFTYHEKSVATGANTQPIWTCYDCGKKVHTRNRCPKKVKQEEVRKARSRAYAIKDTEPQGPNVVTDTFLLNNRYASILFDSGSDRSFVDTRFSSMLDIDPIKIRASYKVELADGRVISYHKARKYVERGCHLFLAHVTESKSKEKRIEDVPIIRDFPEVFPEELPGLPPPRQVEFQIELIIMANVPPNDPNVDALAIVPAHVNPDHIPALPVGLGNDFAPHWIGDNIPNNQNEMGDEVEVINPYMDDGSNNPPLPNSEDEETPPTSLIIPDADGQPIPPIALFGQNVHLCGSSSIANLLTGNSKIVPIGPTCLNLGTAWKRLGKMEKLMSERIDTEGRVKKKFKEQDRYFVGLGCDNIEIDRAVRNVILDLSGLKKTMSPRKSTRGNPHPPLTQDTINRMIQENYMKCSPITFRGNKGAVGLIRWIEKMEMVFTVSKCTKANKVVFAATTFQDRALTWWNSQVATSGIEAVTKKTWAEMKVMMTEEFCPPEEIQWMECELRNLRGKEMDISTRFNELMILCPEMVPTERKKVKAYIRELLENIKGEVTSSEPATLNKVVRMAHTLMEPKVKAITEREADNKKRKWENFQGGTSSGGQNNNSNRNNNYNSNHNYNNNNRNNNQNQYRNHQNNQRCGMQHYGNCPIKCNKCGKIGHKARDCWSKVVATGANAQPIVTCYGCGEKGHIKTNCPTRNNPGRSGARRQAYALRDGDQNLGPNVVTGTFLLNNHYARVLFDSGSDKSFVNINFSHLIDIEPVKVDHSYEVELADGRVVSTNTILRDWLILHDAVIVCGKKEVYVPFKKRTLVVKGDDCVSRLKVVSCMKVKKYVDRGSYLFVAQVVEKEPAERRLEDVPVICKFLDVFLEDLPGLPQPRQVEFENELVPGAAPVASVPYHLAPSEMKELAKQLQELLDKGFIRPSSSPWGAPVLFVKEKDGTFRMCIDYRELNKLTIKNRYSLPRIDDLFDQLQGSSVYSKIDLRFVFMDLMNQLCRPFLDKFVIVFIDDILIYSKNKEEHEEHLRIILELLQKEKLYAKFLKCELWLDFIKFLGHVINSQDVHVDPAKVEAIKSWTAPKSPTEVRQFLGLAGYYRRFIEGFSLIAKPLTKLTQKNKTYEWGKEEEEAFQLLKDKLCSAPISALPKGSEDFVVYCDTLLKGYRAVLMQREKVIAYASRQLRTHEENYMTHDLELGAVVFALRLWRHYLYGKANVVADALSRKEREKPLRVKSLVLTDHKDLMQKILESQVESLKEGNVQKEDLERMQKQIFEICSNGKRYHDKRIWMPLHEGLRDLVMHESHKSKYSIHLGSTKMYQDLRKLYWLPNMKADTATYVGQCLTCAKRQFVHIKVWVSLQKALGTQLDLSIAYHPEMDGQSERTIQMLEDMLRACVIDFGSSWDKHLPLVKFSYNNSYHASIKAAPFEALYGRKCRGVIRFGKRGKLSPRFIGPFKVVERIGLVAYKLELADKLRGIHDTFHVSNLKRCFMYDDVVIPLDEVQLDDKLHFVKEPMEIMDREVKRLKQSQIPIVKARQAPGRRFLKEGKLARFRLLKFVGTRGVDRSLPRNVRTSLGACILIYLQEGKASAGTSLPKGGKAGCYRLTPSKMKELSIQLQELLEKGYHQLRIKEEDIPITVFRTCGVHVDPAKIKAIKSWHAPMTPTEKNKKYECGKEEEESFQTLKQKLCSVLILALPEGTEDFVVYCDTSLKGYGAVFMQRDKVIAYASRKLKVREENYTTHKLELGAIKELNLRQQKWIELLSDYDCEIQYHPRKANVMADALSRKERINTLRDRALMMTIHNDLPKRIRKAQEGAMKKKNLVMHESHKSKYSIHSGSYKMYQDLKPLYWSLNMKAHIATYVSKCLTCAKVKAKHQKPSGLLQQHEIPVWKWERITIDFKTDSMDKLTRLYLKEIVCRHGVLVLIISDRDSHFTSRFWRSLEEALGTNLDMSTAYHPQMNGQSERTIQTLFMPIHQKSYVDKRLKPLEFKVGDMVLLKVSPWKGVVRFGKRWKLSPHYIGPFKILARVGHVAYTLELLKELKGIHSTFYVSNLKKYLAKGDVVVSMDKI</sequence>
<dbReference type="SUPFAM" id="SSF57756">
    <property type="entry name" value="Retrovirus zinc finger-like domains"/>
    <property type="match status" value="1"/>
</dbReference>
<keyword evidence="8" id="KW-0808">Transferase</keyword>
<dbReference type="GO" id="GO:0003887">
    <property type="term" value="F:DNA-directed DNA polymerase activity"/>
    <property type="evidence" value="ECO:0007669"/>
    <property type="project" value="UniProtKB-KW"/>
</dbReference>
<keyword evidence="9" id="KW-0238">DNA-binding</keyword>
<dbReference type="InterPro" id="IPR012337">
    <property type="entry name" value="RNaseH-like_sf"/>
</dbReference>
<evidence type="ECO:0000256" key="11">
    <source>
        <dbReference type="ARBA" id="ARBA00023268"/>
    </source>
</evidence>
<feature type="domain" description="CCHC-type" evidence="14">
    <location>
        <begin position="1200"/>
        <end position="1214"/>
    </location>
</feature>
<reference evidence="16" key="1">
    <citation type="journal article" date="2019" name="Sci. Rep.">
        <title>Draft genome of Tanacetum cinerariifolium, the natural source of mosquito coil.</title>
        <authorList>
            <person name="Yamashiro T."/>
            <person name="Shiraishi A."/>
            <person name="Satake H."/>
            <person name="Nakayama K."/>
        </authorList>
    </citation>
    <scope>NUCLEOTIDE SEQUENCE</scope>
</reference>
<feature type="compositionally biased region" description="Basic and acidic residues" evidence="13">
    <location>
        <begin position="1094"/>
        <end position="1104"/>
    </location>
</feature>
<keyword evidence="11" id="KW-0511">Multifunctional enzyme</keyword>
<evidence type="ECO:0008006" key="17">
    <source>
        <dbReference type="Google" id="ProtNLM"/>
    </source>
</evidence>
<feature type="region of interest" description="Disordered" evidence="13">
    <location>
        <begin position="769"/>
        <end position="788"/>
    </location>
</feature>
<feature type="domain" description="Integrase catalytic" evidence="15">
    <location>
        <begin position="1863"/>
        <end position="1949"/>
    </location>
</feature>
<dbReference type="Pfam" id="PF17921">
    <property type="entry name" value="Integrase_H2C2"/>
    <property type="match status" value="2"/>
</dbReference>
<evidence type="ECO:0000256" key="7">
    <source>
        <dbReference type="ARBA" id="ARBA00022918"/>
    </source>
</evidence>
<dbReference type="InterPro" id="IPR001878">
    <property type="entry name" value="Znf_CCHC"/>
</dbReference>
<evidence type="ECO:0000256" key="9">
    <source>
        <dbReference type="ARBA" id="ARBA00023125"/>
    </source>
</evidence>
<keyword evidence="6" id="KW-0229">DNA integration</keyword>
<feature type="domain" description="CCHC-type" evidence="14">
    <location>
        <begin position="545"/>
        <end position="560"/>
    </location>
</feature>
<organism evidence="16">
    <name type="scientific">Tanacetum cinerariifolium</name>
    <name type="common">Dalmatian daisy</name>
    <name type="synonym">Chrysanthemum cinerariifolium</name>
    <dbReference type="NCBI Taxonomy" id="118510"/>
    <lineage>
        <taxon>Eukaryota</taxon>
        <taxon>Viridiplantae</taxon>
        <taxon>Streptophyta</taxon>
        <taxon>Embryophyta</taxon>
        <taxon>Tracheophyta</taxon>
        <taxon>Spermatophyta</taxon>
        <taxon>Magnoliopsida</taxon>
        <taxon>eudicotyledons</taxon>
        <taxon>Gunneridae</taxon>
        <taxon>Pentapetalae</taxon>
        <taxon>asterids</taxon>
        <taxon>campanulids</taxon>
        <taxon>Asterales</taxon>
        <taxon>Asteraceae</taxon>
        <taxon>Asteroideae</taxon>
        <taxon>Anthemideae</taxon>
        <taxon>Anthemidinae</taxon>
        <taxon>Tanacetum</taxon>
    </lineage>
</organism>
<keyword evidence="10" id="KW-0233">DNA recombination</keyword>
<dbReference type="SMART" id="SM00343">
    <property type="entry name" value="ZnF_C2HC"/>
    <property type="match status" value="3"/>
</dbReference>
<keyword evidence="8" id="KW-0239">DNA-directed DNA polymerase</keyword>
<dbReference type="GO" id="GO:0006310">
    <property type="term" value="P:DNA recombination"/>
    <property type="evidence" value="ECO:0007669"/>
    <property type="project" value="UniProtKB-KW"/>
</dbReference>
<dbReference type="GO" id="GO:0008270">
    <property type="term" value="F:zinc ion binding"/>
    <property type="evidence" value="ECO:0007669"/>
    <property type="project" value="UniProtKB-KW"/>
</dbReference>
<dbReference type="InterPro" id="IPR036397">
    <property type="entry name" value="RNaseH_sf"/>
</dbReference>
<name>A0A6L2M6F9_TANCI</name>
<dbReference type="EMBL" id="BKCJ010005955">
    <property type="protein sequence ID" value="GEU69548.1"/>
    <property type="molecule type" value="Genomic_DNA"/>
</dbReference>
<dbReference type="SUPFAM" id="SSF56672">
    <property type="entry name" value="DNA/RNA polymerases"/>
    <property type="match status" value="2"/>
</dbReference>
<evidence type="ECO:0000256" key="8">
    <source>
        <dbReference type="ARBA" id="ARBA00022932"/>
    </source>
</evidence>
<evidence type="ECO:0000256" key="4">
    <source>
        <dbReference type="ARBA" id="ARBA00022801"/>
    </source>
</evidence>
<evidence type="ECO:0000313" key="16">
    <source>
        <dbReference type="EMBL" id="GEU69548.1"/>
    </source>
</evidence>
<evidence type="ECO:0000259" key="15">
    <source>
        <dbReference type="PROSITE" id="PS50994"/>
    </source>
</evidence>
<feature type="domain" description="Integrase catalytic" evidence="15">
    <location>
        <begin position="2359"/>
        <end position="2545"/>
    </location>
</feature>
<feature type="region of interest" description="Disordered" evidence="13">
    <location>
        <begin position="1094"/>
        <end position="1152"/>
    </location>
</feature>
<dbReference type="GO" id="GO:0004190">
    <property type="term" value="F:aspartic-type endopeptidase activity"/>
    <property type="evidence" value="ECO:0007669"/>
    <property type="project" value="UniProtKB-KW"/>
</dbReference>
<dbReference type="CDD" id="cd01647">
    <property type="entry name" value="RT_LTR"/>
    <property type="match status" value="1"/>
</dbReference>
<dbReference type="InterPro" id="IPR043128">
    <property type="entry name" value="Rev_trsase/Diguanyl_cyclase"/>
</dbReference>
<feature type="domain" description="CCHC-type" evidence="14">
    <location>
        <begin position="1169"/>
        <end position="1183"/>
    </location>
</feature>
<dbReference type="PANTHER" id="PTHR37984:SF5">
    <property type="entry name" value="PROTEIN NYNRIN-LIKE"/>
    <property type="match status" value="1"/>
</dbReference>
<dbReference type="Pfam" id="PF24626">
    <property type="entry name" value="SH3_Tf2-1"/>
    <property type="match status" value="2"/>
</dbReference>
<evidence type="ECO:0000256" key="5">
    <source>
        <dbReference type="ARBA" id="ARBA00022842"/>
    </source>
</evidence>
<dbReference type="InterPro" id="IPR041588">
    <property type="entry name" value="Integrase_H2C2"/>
</dbReference>
<dbReference type="InterPro" id="IPR045358">
    <property type="entry name" value="Ty3_capsid"/>
</dbReference>
<keyword evidence="7" id="KW-0695">RNA-directed DNA polymerase</keyword>
<protein>
    <recommendedName>
        <fullName evidence="17">Reverse transcriptase domain-containing protein</fullName>
    </recommendedName>
</protein>
<dbReference type="Pfam" id="PF00078">
    <property type="entry name" value="RVT_1"/>
    <property type="match status" value="1"/>
</dbReference>
<dbReference type="Pfam" id="PF00098">
    <property type="entry name" value="zf-CCHC"/>
    <property type="match status" value="2"/>
</dbReference>
<dbReference type="Gene3D" id="1.10.340.70">
    <property type="match status" value="2"/>
</dbReference>
<keyword evidence="8" id="KW-0548">Nucleotidyltransferase</keyword>
<dbReference type="GO" id="GO:0003964">
    <property type="term" value="F:RNA-directed DNA polymerase activity"/>
    <property type="evidence" value="ECO:0007669"/>
    <property type="project" value="UniProtKB-KW"/>
</dbReference>
<dbReference type="GO" id="GO:0003677">
    <property type="term" value="F:DNA binding"/>
    <property type="evidence" value="ECO:0007669"/>
    <property type="project" value="UniProtKB-KW"/>
</dbReference>
<dbReference type="InterPro" id="IPR050951">
    <property type="entry name" value="Retrovirus_Pol_polyprotein"/>
</dbReference>
<dbReference type="Pfam" id="PF19259">
    <property type="entry name" value="Ty3_capsid"/>
    <property type="match status" value="1"/>
</dbReference>